<evidence type="ECO:0000313" key="3">
    <source>
        <dbReference type="EMBL" id="GGF14319.1"/>
    </source>
</evidence>
<evidence type="ECO:0000259" key="2">
    <source>
        <dbReference type="Pfam" id="PF00437"/>
    </source>
</evidence>
<dbReference type="InterPro" id="IPR027417">
    <property type="entry name" value="P-loop_NTPase"/>
</dbReference>
<organism evidence="3 4">
    <name type="scientific">Aliidongia dinghuensis</name>
    <dbReference type="NCBI Taxonomy" id="1867774"/>
    <lineage>
        <taxon>Bacteria</taxon>
        <taxon>Pseudomonadati</taxon>
        <taxon>Pseudomonadota</taxon>
        <taxon>Alphaproteobacteria</taxon>
        <taxon>Rhodospirillales</taxon>
        <taxon>Dongiaceae</taxon>
        <taxon>Aliidongia</taxon>
    </lineage>
</organism>
<evidence type="ECO:0000313" key="4">
    <source>
        <dbReference type="Proteomes" id="UP000646365"/>
    </source>
</evidence>
<dbReference type="InterPro" id="IPR001482">
    <property type="entry name" value="T2SS/T4SS_dom"/>
</dbReference>
<accession>A0A8J3E2X0</accession>
<protein>
    <submittedName>
        <fullName evidence="3">Type II/IV secretion system-related protein</fullName>
    </submittedName>
</protein>
<sequence>MLASLLGRKANAAIAADMQAGTPQICIAASQPSFVDLKVRLHQQLIDILDLPVVERTPREQLEQEVGGIIREMLKREAGFQFSEQDRRQLIADVLDELLGFGALEPLLKDPTVNDIIVNTYGQVCVERCGKIEVTTVHFKDDAHLLRIINKMVAEVGRRIDESQPIVDARLKDGSRINAVISPVAVDGPLLSIRKFAKEPFDLARLIATGSITPEVSSVLDAMVRGKLNILISGGTGSGKTTLLNAMSGCIHHSEAIVTIEDAAELQLQQPMVRRMETRPPNVEGRGEITQRDLVKAALRMRPDRIILGEVRAGEAFDMLQAMNTGHEGSMSTIHANSPRDALSRLEQMIGMAGFDMAPRTVRQQIASAIHIVLQLTRGSDGRRRVISVQEVTGMEGEVISMNEIFRFRRTSTDADGNIHGFFESTGIRPKFAEELDSLNVSIPTDLFAPHRRLE</sequence>
<dbReference type="AlphaFoldDB" id="A0A8J3E2X0"/>
<dbReference type="InterPro" id="IPR050921">
    <property type="entry name" value="T4SS_GSP_E_ATPase"/>
</dbReference>
<name>A0A8J3E2X0_9PROT</name>
<dbReference type="Proteomes" id="UP000646365">
    <property type="component" value="Unassembled WGS sequence"/>
</dbReference>
<evidence type="ECO:0000256" key="1">
    <source>
        <dbReference type="ARBA" id="ARBA00006611"/>
    </source>
</evidence>
<keyword evidence="4" id="KW-1185">Reference proteome</keyword>
<dbReference type="CDD" id="cd01130">
    <property type="entry name" value="VirB11-like_ATPase"/>
    <property type="match status" value="1"/>
</dbReference>
<dbReference type="PANTHER" id="PTHR30486:SF15">
    <property type="entry name" value="TYPE II_IV SECRETION SYSTEM ATPASE"/>
    <property type="match status" value="1"/>
</dbReference>
<gene>
    <name evidence="3" type="ORF">GCM10011611_20120</name>
</gene>
<dbReference type="Gene3D" id="3.30.450.380">
    <property type="match status" value="1"/>
</dbReference>
<comment type="similarity">
    <text evidence="1">Belongs to the GSP E family.</text>
</comment>
<dbReference type="GO" id="GO:0016887">
    <property type="term" value="F:ATP hydrolysis activity"/>
    <property type="evidence" value="ECO:0007669"/>
    <property type="project" value="InterPro"/>
</dbReference>
<dbReference type="SUPFAM" id="SSF52540">
    <property type="entry name" value="P-loop containing nucleoside triphosphate hydrolases"/>
    <property type="match status" value="1"/>
</dbReference>
<proteinExistence type="inferred from homology"/>
<feature type="domain" description="Bacterial type II secretion system protein E" evidence="2">
    <location>
        <begin position="100"/>
        <end position="380"/>
    </location>
</feature>
<comment type="caution">
    <text evidence="3">The sequence shown here is derived from an EMBL/GenBank/DDBJ whole genome shotgun (WGS) entry which is preliminary data.</text>
</comment>
<reference evidence="3" key="2">
    <citation type="submission" date="2020-09" db="EMBL/GenBank/DDBJ databases">
        <authorList>
            <person name="Sun Q."/>
            <person name="Zhou Y."/>
        </authorList>
    </citation>
    <scope>NUCLEOTIDE SEQUENCE</scope>
    <source>
        <strain evidence="3">CGMCC 1.15725</strain>
    </source>
</reference>
<dbReference type="EMBL" id="BMJQ01000004">
    <property type="protein sequence ID" value="GGF14319.1"/>
    <property type="molecule type" value="Genomic_DNA"/>
</dbReference>
<dbReference type="Gene3D" id="3.40.50.300">
    <property type="entry name" value="P-loop containing nucleotide triphosphate hydrolases"/>
    <property type="match status" value="1"/>
</dbReference>
<reference evidence="3" key="1">
    <citation type="journal article" date="2014" name="Int. J. Syst. Evol. Microbiol.">
        <title>Complete genome sequence of Corynebacterium casei LMG S-19264T (=DSM 44701T), isolated from a smear-ripened cheese.</title>
        <authorList>
            <consortium name="US DOE Joint Genome Institute (JGI-PGF)"/>
            <person name="Walter F."/>
            <person name="Albersmeier A."/>
            <person name="Kalinowski J."/>
            <person name="Ruckert C."/>
        </authorList>
    </citation>
    <scope>NUCLEOTIDE SEQUENCE</scope>
    <source>
        <strain evidence="3">CGMCC 1.15725</strain>
    </source>
</reference>
<dbReference type="RefSeq" id="WP_229743624.1">
    <property type="nucleotide sequence ID" value="NZ_BMJQ01000004.1"/>
</dbReference>
<dbReference type="PANTHER" id="PTHR30486">
    <property type="entry name" value="TWITCHING MOTILITY PROTEIN PILT"/>
    <property type="match status" value="1"/>
</dbReference>
<dbReference type="Pfam" id="PF00437">
    <property type="entry name" value="T2SSE"/>
    <property type="match status" value="1"/>
</dbReference>